<feature type="compositionally biased region" description="Polar residues" evidence="1">
    <location>
        <begin position="52"/>
        <end position="73"/>
    </location>
</feature>
<proteinExistence type="predicted"/>
<feature type="region of interest" description="Disordered" evidence="1">
    <location>
        <begin position="46"/>
        <end position="73"/>
    </location>
</feature>
<sequence length="73" mass="8232">MPNHHTNDRLSNAQLSSWTSVDEIHCLQEEMARITTHIAKLMAKQHLPTPKPTRQSFQPFTQVQPISQSPSGA</sequence>
<name>A0A915L9T7_ROMCU</name>
<dbReference type="Proteomes" id="UP000887565">
    <property type="component" value="Unplaced"/>
</dbReference>
<dbReference type="WBParaSite" id="nRc.2.0.1.t47890-RA">
    <property type="protein sequence ID" value="nRc.2.0.1.t47890-RA"/>
    <property type="gene ID" value="nRc.2.0.1.g47890"/>
</dbReference>
<keyword evidence="2" id="KW-1185">Reference proteome</keyword>
<dbReference type="AlphaFoldDB" id="A0A915L9T7"/>
<organism evidence="2 3">
    <name type="scientific">Romanomermis culicivorax</name>
    <name type="common">Nematode worm</name>
    <dbReference type="NCBI Taxonomy" id="13658"/>
    <lineage>
        <taxon>Eukaryota</taxon>
        <taxon>Metazoa</taxon>
        <taxon>Ecdysozoa</taxon>
        <taxon>Nematoda</taxon>
        <taxon>Enoplea</taxon>
        <taxon>Dorylaimia</taxon>
        <taxon>Mermithida</taxon>
        <taxon>Mermithoidea</taxon>
        <taxon>Mermithidae</taxon>
        <taxon>Romanomermis</taxon>
    </lineage>
</organism>
<evidence type="ECO:0000313" key="2">
    <source>
        <dbReference type="Proteomes" id="UP000887565"/>
    </source>
</evidence>
<accession>A0A915L9T7</accession>
<reference evidence="3" key="1">
    <citation type="submission" date="2022-11" db="UniProtKB">
        <authorList>
            <consortium name="WormBaseParasite"/>
        </authorList>
    </citation>
    <scope>IDENTIFICATION</scope>
</reference>
<evidence type="ECO:0000313" key="3">
    <source>
        <dbReference type="WBParaSite" id="nRc.2.0.1.t47890-RA"/>
    </source>
</evidence>
<evidence type="ECO:0000256" key="1">
    <source>
        <dbReference type="SAM" id="MobiDB-lite"/>
    </source>
</evidence>
<protein>
    <submittedName>
        <fullName evidence="3">Uncharacterized protein</fullName>
    </submittedName>
</protein>